<feature type="transmembrane region" description="Helical" evidence="1">
    <location>
        <begin position="97"/>
        <end position="116"/>
    </location>
</feature>
<evidence type="ECO:0000256" key="1">
    <source>
        <dbReference type="SAM" id="Phobius"/>
    </source>
</evidence>
<dbReference type="EMBL" id="JAFIMR010000034">
    <property type="protein sequence ID" value="KAI1859393.1"/>
    <property type="molecule type" value="Genomic_DNA"/>
</dbReference>
<feature type="transmembrane region" description="Helical" evidence="1">
    <location>
        <begin position="259"/>
        <end position="279"/>
    </location>
</feature>
<feature type="transmembrane region" description="Helical" evidence="1">
    <location>
        <begin position="7"/>
        <end position="28"/>
    </location>
</feature>
<keyword evidence="3" id="KW-1185">Reference proteome</keyword>
<keyword evidence="1" id="KW-0812">Transmembrane</keyword>
<gene>
    <name evidence="2" type="ORF">JX265_010396</name>
</gene>
<evidence type="ECO:0000313" key="3">
    <source>
        <dbReference type="Proteomes" id="UP000829685"/>
    </source>
</evidence>
<dbReference type="AlphaFoldDB" id="A0A9P9WEH8"/>
<protein>
    <submittedName>
        <fullName evidence="2">Uncharacterized protein</fullName>
    </submittedName>
</protein>
<keyword evidence="1" id="KW-1133">Transmembrane helix</keyword>
<dbReference type="Proteomes" id="UP000829685">
    <property type="component" value="Unassembled WGS sequence"/>
</dbReference>
<feature type="transmembrane region" description="Helical" evidence="1">
    <location>
        <begin position="354"/>
        <end position="376"/>
    </location>
</feature>
<evidence type="ECO:0000313" key="2">
    <source>
        <dbReference type="EMBL" id="KAI1859393.1"/>
    </source>
</evidence>
<feature type="transmembrane region" description="Helical" evidence="1">
    <location>
        <begin position="177"/>
        <end position="200"/>
    </location>
</feature>
<sequence>MNATDRLPIILIVSCALVGGYGGMFLSFHHGFFDALRICVSASLEDRGNCVLNVPDAAFIPSYTKVPAIDSRLAILFEFFAQGLTSRGDDDGLDYEAILAMGYLAAQFGGAWYLLALEGLRKSSSGTVLTRTGIFGIVFQVVTITIIAPIYLVIHIISAQAPDQNAIIVDLLDLKLLPTTFVMAYVLPTAGLLLPLLGIVSPAGKYLAIALWQPFPLYQSAIHEVLRSLLRGKSDRAANINAQNSSQYRKALGKAYTSILWLTMGIHILVVGIIAMSHWTRLPLQLSATEILAPSSLTRPPTLAVLSPPVSALSSQTIVASFLRWDVYCSCAALIVWSAYLVHRAQIGVSILGAIIQIVLWTVVGGPITPAVMLLWQRDVAILDRAQRSSAYVKRR</sequence>
<keyword evidence="1" id="KW-0472">Membrane</keyword>
<name>A0A9P9WEH8_9PEZI</name>
<proteinExistence type="predicted"/>
<accession>A0A9P9WEH8</accession>
<organism evidence="2 3">
    <name type="scientific">Neoarthrinium moseri</name>
    <dbReference type="NCBI Taxonomy" id="1658444"/>
    <lineage>
        <taxon>Eukaryota</taxon>
        <taxon>Fungi</taxon>
        <taxon>Dikarya</taxon>
        <taxon>Ascomycota</taxon>
        <taxon>Pezizomycotina</taxon>
        <taxon>Sordariomycetes</taxon>
        <taxon>Xylariomycetidae</taxon>
        <taxon>Amphisphaeriales</taxon>
        <taxon>Apiosporaceae</taxon>
        <taxon>Neoarthrinium</taxon>
    </lineage>
</organism>
<feature type="transmembrane region" description="Helical" evidence="1">
    <location>
        <begin position="128"/>
        <end position="157"/>
    </location>
</feature>
<comment type="caution">
    <text evidence="2">The sequence shown here is derived from an EMBL/GenBank/DDBJ whole genome shotgun (WGS) entry which is preliminary data.</text>
</comment>
<reference evidence="2" key="1">
    <citation type="submission" date="2021-03" db="EMBL/GenBank/DDBJ databases">
        <title>Revisited historic fungal species revealed as producer of novel bioactive compounds through whole genome sequencing and comparative genomics.</title>
        <authorList>
            <person name="Vignolle G.A."/>
            <person name="Hochenegger N."/>
            <person name="Mach R.L."/>
            <person name="Mach-Aigner A.R."/>
            <person name="Javad Rahimi M."/>
            <person name="Salim K.A."/>
            <person name="Chan C.M."/>
            <person name="Lim L.B.L."/>
            <person name="Cai F."/>
            <person name="Druzhinina I.S."/>
            <person name="U'Ren J.M."/>
            <person name="Derntl C."/>
        </authorList>
    </citation>
    <scope>NUCLEOTIDE SEQUENCE</scope>
    <source>
        <strain evidence="2">TUCIM 5799</strain>
    </source>
</reference>